<feature type="chain" id="PRO_5022975711" evidence="2">
    <location>
        <begin position="17"/>
        <end position="155"/>
    </location>
</feature>
<keyword evidence="4" id="KW-1185">Reference proteome</keyword>
<gene>
    <name evidence="3" type="ORF">CA85_11220</name>
</gene>
<dbReference type="RefSeq" id="WP_146390247.1">
    <property type="nucleotide sequence ID" value="NZ_SJPK01000002.1"/>
</dbReference>
<evidence type="ECO:0000256" key="1">
    <source>
        <dbReference type="SAM" id="MobiDB-lite"/>
    </source>
</evidence>
<dbReference type="OrthoDB" id="292350at2"/>
<proteinExistence type="predicted"/>
<comment type="caution">
    <text evidence="3">The sequence shown here is derived from an EMBL/GenBank/DDBJ whole genome shotgun (WGS) entry which is preliminary data.</text>
</comment>
<accession>A0A5C5YHK0</accession>
<feature type="compositionally biased region" description="Basic and acidic residues" evidence="1">
    <location>
        <begin position="42"/>
        <end position="54"/>
    </location>
</feature>
<organism evidence="3 4">
    <name type="scientific">Allorhodopirellula solitaria</name>
    <dbReference type="NCBI Taxonomy" id="2527987"/>
    <lineage>
        <taxon>Bacteria</taxon>
        <taxon>Pseudomonadati</taxon>
        <taxon>Planctomycetota</taxon>
        <taxon>Planctomycetia</taxon>
        <taxon>Pirellulales</taxon>
        <taxon>Pirellulaceae</taxon>
        <taxon>Allorhodopirellula</taxon>
    </lineage>
</organism>
<feature type="compositionally biased region" description="Pro residues" evidence="1">
    <location>
        <begin position="146"/>
        <end position="155"/>
    </location>
</feature>
<feature type="region of interest" description="Disordered" evidence="1">
    <location>
        <begin position="42"/>
        <end position="155"/>
    </location>
</feature>
<feature type="compositionally biased region" description="Low complexity" evidence="1">
    <location>
        <begin position="133"/>
        <end position="145"/>
    </location>
</feature>
<evidence type="ECO:0000313" key="3">
    <source>
        <dbReference type="EMBL" id="TWT74235.1"/>
    </source>
</evidence>
<evidence type="ECO:0000313" key="4">
    <source>
        <dbReference type="Proteomes" id="UP000318053"/>
    </source>
</evidence>
<dbReference type="EMBL" id="SJPK01000002">
    <property type="protein sequence ID" value="TWT74235.1"/>
    <property type="molecule type" value="Genomic_DNA"/>
</dbReference>
<protein>
    <submittedName>
        <fullName evidence="3">Uncharacterized protein</fullName>
    </submittedName>
</protein>
<feature type="compositionally biased region" description="Polar residues" evidence="1">
    <location>
        <begin position="55"/>
        <end position="65"/>
    </location>
</feature>
<dbReference type="Proteomes" id="UP000318053">
    <property type="component" value="Unassembled WGS sequence"/>
</dbReference>
<sequence length="155" mass="17145" precursor="true">MRTLLFLGLAIGAAFMANWFTIERDGDSTRIDINKKEIRNDTKQAIDRGREILDNHNQGRQTATSADGYPPAEQSWPPPQPSAPAANDGYARPASYGNQPAYGNQNYGGQPYDNQSYDNQPHDAPAYNKQPASSGYGTTYPTSTRSPPPWQQQPR</sequence>
<feature type="compositionally biased region" description="Polar residues" evidence="1">
    <location>
        <begin position="96"/>
        <end position="119"/>
    </location>
</feature>
<feature type="signal peptide" evidence="2">
    <location>
        <begin position="1"/>
        <end position="16"/>
    </location>
</feature>
<evidence type="ECO:0000256" key="2">
    <source>
        <dbReference type="SAM" id="SignalP"/>
    </source>
</evidence>
<reference evidence="3 4" key="1">
    <citation type="submission" date="2019-02" db="EMBL/GenBank/DDBJ databases">
        <title>Deep-cultivation of Planctomycetes and their phenomic and genomic characterization uncovers novel biology.</title>
        <authorList>
            <person name="Wiegand S."/>
            <person name="Jogler M."/>
            <person name="Boedeker C."/>
            <person name="Pinto D."/>
            <person name="Vollmers J."/>
            <person name="Rivas-Marin E."/>
            <person name="Kohn T."/>
            <person name="Peeters S.H."/>
            <person name="Heuer A."/>
            <person name="Rast P."/>
            <person name="Oberbeckmann S."/>
            <person name="Bunk B."/>
            <person name="Jeske O."/>
            <person name="Meyerdierks A."/>
            <person name="Storesund J.E."/>
            <person name="Kallscheuer N."/>
            <person name="Luecker S."/>
            <person name="Lage O.M."/>
            <person name="Pohl T."/>
            <person name="Merkel B.J."/>
            <person name="Hornburger P."/>
            <person name="Mueller R.-W."/>
            <person name="Bruemmer F."/>
            <person name="Labrenz M."/>
            <person name="Spormann A.M."/>
            <person name="Op Den Camp H."/>
            <person name="Overmann J."/>
            <person name="Amann R."/>
            <person name="Jetten M.S.M."/>
            <person name="Mascher T."/>
            <person name="Medema M.H."/>
            <person name="Devos D.P."/>
            <person name="Kaster A.-K."/>
            <person name="Ovreas L."/>
            <person name="Rohde M."/>
            <person name="Galperin M.Y."/>
            <person name="Jogler C."/>
        </authorList>
    </citation>
    <scope>NUCLEOTIDE SEQUENCE [LARGE SCALE GENOMIC DNA]</scope>
    <source>
        <strain evidence="3 4">CA85</strain>
    </source>
</reference>
<name>A0A5C5YHK0_9BACT</name>
<dbReference type="AlphaFoldDB" id="A0A5C5YHK0"/>
<keyword evidence="2" id="KW-0732">Signal</keyword>